<reference evidence="2 3" key="2">
    <citation type="journal article" date="2000" name="Proc. Natl. Acad. Sci. U.S.A.">
        <title>Archaeal adaptation to higher temperatures revealed by genomic sequence of Thermoplasma volcanium.</title>
        <authorList>
            <person name="Kawashima T."/>
            <person name="Amano N."/>
            <person name="Koike H."/>
            <person name="Makino S."/>
            <person name="Higuchi S."/>
            <person name="Kawashima-Ohya Y."/>
            <person name="Watanabe K."/>
            <person name="Yamazaki M."/>
            <person name="Kanehori K."/>
            <person name="Kawamoto T."/>
            <person name="Nunoshiba T."/>
            <person name="Yamamoto Y."/>
            <person name="Aramaki H."/>
            <person name="Makino K."/>
            <person name="Suzuki M."/>
        </authorList>
    </citation>
    <scope>NUCLEOTIDE SEQUENCE [LARGE SCALE GENOMIC DNA]</scope>
    <source>
        <strain evidence="3">ATCC 51530 / DSM 4299 / JCM 9571 / NBRC 15438 / GSS1</strain>
    </source>
</reference>
<dbReference type="PANTHER" id="PTHR37305:SF1">
    <property type="entry name" value="MEMBRANE PROTEIN"/>
    <property type="match status" value="1"/>
</dbReference>
<dbReference type="Proteomes" id="UP000001017">
    <property type="component" value="Chromosome"/>
</dbReference>
<dbReference type="EMBL" id="BA000011">
    <property type="protein sequence ID" value="BAB59309.1"/>
    <property type="molecule type" value="Genomic_DNA"/>
</dbReference>
<dbReference type="GO" id="GO:0140359">
    <property type="term" value="F:ABC-type transporter activity"/>
    <property type="evidence" value="ECO:0007669"/>
    <property type="project" value="InterPro"/>
</dbReference>
<dbReference type="RefSeq" id="WP_010916422.1">
    <property type="nucleotide sequence ID" value="NC_002689.2"/>
</dbReference>
<gene>
    <name evidence="2" type="ORF">TVG0176458</name>
</gene>
<name>Q97CD5_THEVO</name>
<dbReference type="AlphaFoldDB" id="Q97CD5"/>
<dbReference type="OrthoDB" id="56719at2157"/>
<dbReference type="eggNOG" id="arCOG03689">
    <property type="taxonomic scope" value="Archaea"/>
</dbReference>
<dbReference type="KEGG" id="tvo:TVG0176458"/>
<dbReference type="GeneID" id="1441652"/>
<keyword evidence="1" id="KW-0472">Membrane</keyword>
<dbReference type="HOGENOM" id="CLU_090235_0_0_2"/>
<evidence type="ECO:0000256" key="1">
    <source>
        <dbReference type="SAM" id="Phobius"/>
    </source>
</evidence>
<keyword evidence="3" id="KW-1185">Reference proteome</keyword>
<reference evidence="2 3" key="1">
    <citation type="journal article" date="1999" name="Proc. Jpn. Acad.">
        <title>Determination of the complete genomic DNA sequence of Thermoplasma volvanium GSS1.</title>
        <authorList>
            <person name="Kawashima T."/>
            <person name="Yamamoto Y."/>
            <person name="Aramaki H."/>
            <person name="Nunoshiba T."/>
            <person name="Kawamoto T."/>
            <person name="Watanabe K."/>
            <person name="Yamazaki M."/>
            <person name="Kanehori K."/>
            <person name="Amano N."/>
            <person name="Ohya Y."/>
            <person name="Makino K."/>
            <person name="Suzuki M."/>
        </authorList>
    </citation>
    <scope>NUCLEOTIDE SEQUENCE [LARGE SCALE GENOMIC DNA]</scope>
    <source>
        <strain evidence="3">ATCC 51530 / DSM 4299 / JCM 9571 / NBRC 15438 / GSS1</strain>
    </source>
</reference>
<dbReference type="Pfam" id="PF12679">
    <property type="entry name" value="ABC2_membrane_2"/>
    <property type="match status" value="1"/>
</dbReference>
<accession>Q97CD5</accession>
<keyword evidence="1" id="KW-1133">Transmembrane helix</keyword>
<feature type="transmembrane region" description="Helical" evidence="1">
    <location>
        <begin position="30"/>
        <end position="51"/>
    </location>
</feature>
<keyword evidence="1" id="KW-0812">Transmembrane</keyword>
<dbReference type="PaxDb" id="273116-14324381"/>
<organism evidence="2 3">
    <name type="scientific">Thermoplasma volcanium (strain ATCC 51530 / DSM 4299 / JCM 9571 / NBRC 15438 / GSS1)</name>
    <dbReference type="NCBI Taxonomy" id="273116"/>
    <lineage>
        <taxon>Archaea</taxon>
        <taxon>Methanobacteriati</taxon>
        <taxon>Thermoplasmatota</taxon>
        <taxon>Thermoplasmata</taxon>
        <taxon>Thermoplasmatales</taxon>
        <taxon>Thermoplasmataceae</taxon>
        <taxon>Thermoplasma</taxon>
    </lineage>
</organism>
<feature type="transmembrane region" description="Helical" evidence="1">
    <location>
        <begin position="116"/>
        <end position="142"/>
    </location>
</feature>
<evidence type="ECO:0000313" key="3">
    <source>
        <dbReference type="Proteomes" id="UP000001017"/>
    </source>
</evidence>
<feature type="transmembrane region" description="Helical" evidence="1">
    <location>
        <begin position="63"/>
        <end position="84"/>
    </location>
</feature>
<evidence type="ECO:0000313" key="2">
    <source>
        <dbReference type="EMBL" id="BAB59309.1"/>
    </source>
</evidence>
<dbReference type="PANTHER" id="PTHR37305">
    <property type="entry name" value="INTEGRAL MEMBRANE PROTEIN-RELATED"/>
    <property type="match status" value="1"/>
</dbReference>
<feature type="transmembrane region" description="Helical" evidence="1">
    <location>
        <begin position="148"/>
        <end position="174"/>
    </location>
</feature>
<feature type="transmembrane region" description="Helical" evidence="1">
    <location>
        <begin position="181"/>
        <end position="203"/>
    </location>
</feature>
<feature type="transmembrane region" description="Helical" evidence="1">
    <location>
        <begin position="250"/>
        <end position="270"/>
    </location>
</feature>
<sequence length="275" mass="30716">METVSAANDIYSYAISSKYQFTYYIRSKRFIGLLILTIVITAALIMLDLHYKYTTLKTENSAIFFNGFLSSDLITFFAVIAAFFGGDLVSMDLGTNTAYYTLVQPIRRSVLYIGRYTSAFLASAVMVLIVYIGGMAMSLYLYGNITDITGISFALALLYMLALLSFSSLFSAIFRTPTIGLVMSIIFLIIIYPAIQGILSGLAGVNPWMFVTYAGQILYLVFEKKYTTYAVTHVGRISFYTFNPTLLESIYIMLGYIVIFLLISAAVFTYKEIKG</sequence>
<dbReference type="STRING" id="273116.gene:9380937"/>
<dbReference type="GO" id="GO:0005886">
    <property type="term" value="C:plasma membrane"/>
    <property type="evidence" value="ECO:0007669"/>
    <property type="project" value="UniProtKB-SubCell"/>
</dbReference>
<proteinExistence type="predicted"/>
<protein>
    <submittedName>
        <fullName evidence="2">Uncharacterized protein</fullName>
    </submittedName>
</protein>